<evidence type="ECO:0000256" key="1">
    <source>
        <dbReference type="ARBA" id="ARBA00022801"/>
    </source>
</evidence>
<dbReference type="PANTHER" id="PTHR33886">
    <property type="entry name" value="UNSATURATED RHAMNOGALACTURONAN HYDROLASE (EUROFUNG)"/>
    <property type="match status" value="1"/>
</dbReference>
<dbReference type="EMBL" id="CP002545">
    <property type="protein sequence ID" value="ADY53945.1"/>
    <property type="molecule type" value="Genomic_DNA"/>
</dbReference>
<gene>
    <name evidence="2" type="ordered locus">Pedsa_3411</name>
</gene>
<dbReference type="InterPro" id="IPR052043">
    <property type="entry name" value="PolySaccharide_Degr_Enz"/>
</dbReference>
<evidence type="ECO:0000313" key="3">
    <source>
        <dbReference type="Proteomes" id="UP000000310"/>
    </source>
</evidence>
<dbReference type="InterPro" id="IPR008928">
    <property type="entry name" value="6-hairpin_glycosidase_sf"/>
</dbReference>
<dbReference type="eggNOG" id="COG4225">
    <property type="taxonomic scope" value="Bacteria"/>
</dbReference>
<proteinExistence type="predicted"/>
<dbReference type="PANTHER" id="PTHR33886:SF8">
    <property type="entry name" value="UNSATURATED RHAMNOGALACTURONAN HYDROLASE (EUROFUNG)"/>
    <property type="match status" value="1"/>
</dbReference>
<dbReference type="GO" id="GO:0016787">
    <property type="term" value="F:hydrolase activity"/>
    <property type="evidence" value="ECO:0007669"/>
    <property type="project" value="UniProtKB-KW"/>
</dbReference>
<dbReference type="OrthoDB" id="258246at2"/>
<keyword evidence="3" id="KW-1185">Reference proteome</keyword>
<dbReference type="RefSeq" id="WP_013634428.1">
    <property type="nucleotide sequence ID" value="NC_015177.1"/>
</dbReference>
<dbReference type="HOGENOM" id="CLU_042785_0_0_10"/>
<keyword evidence="1 2" id="KW-0378">Hydrolase</keyword>
<protein>
    <submittedName>
        <fullName evidence="2">Glycosyl hydrolase family 88</fullName>
    </submittedName>
</protein>
<dbReference type="GO" id="GO:0005975">
    <property type="term" value="P:carbohydrate metabolic process"/>
    <property type="evidence" value="ECO:0007669"/>
    <property type="project" value="InterPro"/>
</dbReference>
<evidence type="ECO:0000313" key="2">
    <source>
        <dbReference type="EMBL" id="ADY53945.1"/>
    </source>
</evidence>
<dbReference type="SUPFAM" id="SSF48208">
    <property type="entry name" value="Six-hairpin glycosidases"/>
    <property type="match status" value="1"/>
</dbReference>
<dbReference type="Pfam" id="PF07470">
    <property type="entry name" value="Glyco_hydro_88"/>
    <property type="match status" value="1"/>
</dbReference>
<organism evidence="2 3">
    <name type="scientific">Pseudopedobacter saltans (strain ATCC 51119 / DSM 12145 / JCM 21818 / CCUG 39354 / LMG 10337 / NBRC 100064 / NCIMB 13643)</name>
    <name type="common">Pedobacter saltans</name>
    <dbReference type="NCBI Taxonomy" id="762903"/>
    <lineage>
        <taxon>Bacteria</taxon>
        <taxon>Pseudomonadati</taxon>
        <taxon>Bacteroidota</taxon>
        <taxon>Sphingobacteriia</taxon>
        <taxon>Sphingobacteriales</taxon>
        <taxon>Sphingobacteriaceae</taxon>
        <taxon>Pseudopedobacter</taxon>
    </lineage>
</organism>
<accession>F0SDG2</accession>
<name>F0SDG2_PSESL</name>
<dbReference type="Proteomes" id="UP000000310">
    <property type="component" value="Chromosome"/>
</dbReference>
<dbReference type="Gene3D" id="1.50.10.10">
    <property type="match status" value="1"/>
</dbReference>
<dbReference type="InterPro" id="IPR012341">
    <property type="entry name" value="6hp_glycosidase-like_sf"/>
</dbReference>
<reference evidence="3" key="2">
    <citation type="submission" date="2011-02" db="EMBL/GenBank/DDBJ databases">
        <title>The complete genome of Pedobacter saltans DSM 12145.</title>
        <authorList>
            <consortium name="US DOE Joint Genome Institute (JGI-PGF)"/>
            <person name="Lucas S."/>
            <person name="Copeland A."/>
            <person name="Lapidus A."/>
            <person name="Bruce D."/>
            <person name="Goodwin L."/>
            <person name="Pitluck S."/>
            <person name="Kyrpides N."/>
            <person name="Mavromatis K."/>
            <person name="Pagani I."/>
            <person name="Ivanova N."/>
            <person name="Ovchinnikova G."/>
            <person name="Lu M."/>
            <person name="Detter J.C."/>
            <person name="Han C."/>
            <person name="Land M."/>
            <person name="Hauser L."/>
            <person name="Markowitz V."/>
            <person name="Cheng J.-F."/>
            <person name="Hugenholtz P."/>
            <person name="Woyke T."/>
            <person name="Wu D."/>
            <person name="Tindall B."/>
            <person name="Pomrenke H.G."/>
            <person name="Brambilla E."/>
            <person name="Klenk H.-P."/>
            <person name="Eisen J.A."/>
        </authorList>
    </citation>
    <scope>NUCLEOTIDE SEQUENCE [LARGE SCALE GENOMIC DNA]</scope>
    <source>
        <strain evidence="3">ATCC 51119 / DSM 12145 / JCM 21818 / LMG 10337 / NBRC 100064 / NCIMB 13643</strain>
    </source>
</reference>
<reference evidence="2 3" key="1">
    <citation type="journal article" date="2011" name="Stand. Genomic Sci.">
        <title>Complete genome sequence of the gliding, heparinolytic Pedobacter saltans type strain (113).</title>
        <authorList>
            <person name="Liolios K."/>
            <person name="Sikorski J."/>
            <person name="Lu M."/>
            <person name="Nolan M."/>
            <person name="Lapidus A."/>
            <person name="Lucas S."/>
            <person name="Hammon N."/>
            <person name="Deshpande S."/>
            <person name="Cheng J.F."/>
            <person name="Tapia R."/>
            <person name="Han C."/>
            <person name="Goodwin L."/>
            <person name="Pitluck S."/>
            <person name="Huntemann M."/>
            <person name="Ivanova N."/>
            <person name="Pagani I."/>
            <person name="Mavromatis K."/>
            <person name="Ovchinikova G."/>
            <person name="Pati A."/>
            <person name="Chen A."/>
            <person name="Palaniappan K."/>
            <person name="Land M."/>
            <person name="Hauser L."/>
            <person name="Brambilla E.M."/>
            <person name="Kotsyurbenko O."/>
            <person name="Rohde M."/>
            <person name="Tindall B.J."/>
            <person name="Abt B."/>
            <person name="Goker M."/>
            <person name="Detter J.C."/>
            <person name="Woyke T."/>
            <person name="Bristow J."/>
            <person name="Eisen J.A."/>
            <person name="Markowitz V."/>
            <person name="Hugenholtz P."/>
            <person name="Klenk H.P."/>
            <person name="Kyrpides N.C."/>
        </authorList>
    </citation>
    <scope>NUCLEOTIDE SEQUENCE [LARGE SCALE GENOMIC DNA]</scope>
    <source>
        <strain evidence="3">ATCC 51119 / DSM 12145 / JCM 21818 / LMG 10337 / NBRC 100064 / NCIMB 13643</strain>
    </source>
</reference>
<dbReference type="AlphaFoldDB" id="F0SDG2"/>
<dbReference type="KEGG" id="psn:Pedsa_3411"/>
<dbReference type="InterPro" id="IPR010905">
    <property type="entry name" value="Glyco_hydro_88"/>
</dbReference>
<sequence length="363" mass="42125">MTNKTLLLAIIFSFFYSIPFCKSQNKKDYSLINKVVEWQIKNFPDTSGPKAGWVHAAFYRGLIEWGEYQKSDKIDRFLLDLGQSLNWNMLDRVYDADDLCIGQTYIKLYERHKKPEMIKAVVDRVQFIMDHPLNESLRTVNNKPNRERWGWCDALFMAPPVYAQLYKLNKDKKFLDFCFSEYKVTCDSLYNKNEHLFIRDLRFINAKEDNGKPLFWSRGNGWVYSGLTFMLNNVPKSHPSYNYYLNLYKEMSETIIKCYDKNGSWHASMFDLDSYPQPENSASGFFVHGLAWGINKGILDKKKYKPIVYKTWNALKSHVNEDGKLGYVQSIGHAPKAVTKDSAAPYGVGAFLLAATEVMKLSN</sequence>
<dbReference type="STRING" id="762903.Pedsa_3411"/>